<feature type="region of interest" description="Disordered" evidence="4">
    <location>
        <begin position="87"/>
        <end position="111"/>
    </location>
</feature>
<evidence type="ECO:0000256" key="2">
    <source>
        <dbReference type="ARBA" id="ARBA00023163"/>
    </source>
</evidence>
<feature type="domain" description="HMG box" evidence="5">
    <location>
        <begin position="20"/>
        <end position="88"/>
    </location>
</feature>
<evidence type="ECO:0000313" key="7">
    <source>
        <dbReference type="Proteomes" id="UP000789901"/>
    </source>
</evidence>
<evidence type="ECO:0000313" key="6">
    <source>
        <dbReference type="EMBL" id="CAG8568826.1"/>
    </source>
</evidence>
<dbReference type="InterPro" id="IPR036910">
    <property type="entry name" value="HMG_box_dom_sf"/>
</dbReference>
<gene>
    <name evidence="6" type="ORF">GMARGA_LOCUS5381</name>
</gene>
<keyword evidence="1 3" id="KW-0238">DNA-binding</keyword>
<keyword evidence="2" id="KW-0804">Transcription</keyword>
<dbReference type="EMBL" id="CAJVQB010002280">
    <property type="protein sequence ID" value="CAG8568826.1"/>
    <property type="molecule type" value="Genomic_DNA"/>
</dbReference>
<keyword evidence="3" id="KW-0539">Nucleus</keyword>
<dbReference type="PANTHER" id="PTHR10270">
    <property type="entry name" value="SOX TRANSCRIPTION FACTOR"/>
    <property type="match status" value="1"/>
</dbReference>
<comment type="caution">
    <text evidence="6">The sequence shown here is derived from an EMBL/GenBank/DDBJ whole genome shotgun (WGS) entry which is preliminary data.</text>
</comment>
<keyword evidence="7" id="KW-1185">Reference proteome</keyword>
<dbReference type="SMART" id="SM00398">
    <property type="entry name" value="HMG"/>
    <property type="match status" value="1"/>
</dbReference>
<dbReference type="CDD" id="cd01389">
    <property type="entry name" value="HMG-box_ROX1-like"/>
    <property type="match status" value="1"/>
</dbReference>
<dbReference type="PANTHER" id="PTHR10270:SF161">
    <property type="entry name" value="SEX-DETERMINING REGION Y PROTEIN"/>
    <property type="match status" value="1"/>
</dbReference>
<organism evidence="6 7">
    <name type="scientific">Gigaspora margarita</name>
    <dbReference type="NCBI Taxonomy" id="4874"/>
    <lineage>
        <taxon>Eukaryota</taxon>
        <taxon>Fungi</taxon>
        <taxon>Fungi incertae sedis</taxon>
        <taxon>Mucoromycota</taxon>
        <taxon>Glomeromycotina</taxon>
        <taxon>Glomeromycetes</taxon>
        <taxon>Diversisporales</taxon>
        <taxon>Gigasporaceae</taxon>
        <taxon>Gigaspora</taxon>
    </lineage>
</organism>
<dbReference type="SUPFAM" id="SSF47095">
    <property type="entry name" value="HMG-box"/>
    <property type="match status" value="1"/>
</dbReference>
<proteinExistence type="predicted"/>
<dbReference type="Gene3D" id="1.10.30.10">
    <property type="entry name" value="High mobility group box domain"/>
    <property type="match status" value="1"/>
</dbReference>
<evidence type="ECO:0000259" key="5">
    <source>
        <dbReference type="PROSITE" id="PS50118"/>
    </source>
</evidence>
<evidence type="ECO:0000256" key="4">
    <source>
        <dbReference type="SAM" id="MobiDB-lite"/>
    </source>
</evidence>
<evidence type="ECO:0000256" key="1">
    <source>
        <dbReference type="ARBA" id="ARBA00023125"/>
    </source>
</evidence>
<dbReference type="InterPro" id="IPR009071">
    <property type="entry name" value="HMG_box_dom"/>
</dbReference>
<name>A0ABN7UDE5_GIGMA</name>
<evidence type="ECO:0000256" key="3">
    <source>
        <dbReference type="PROSITE-ProRule" id="PRU00267"/>
    </source>
</evidence>
<dbReference type="PROSITE" id="PS50118">
    <property type="entry name" value="HMG_BOX_2"/>
    <property type="match status" value="1"/>
</dbReference>
<feature type="DNA-binding region" description="HMG box" evidence="3">
    <location>
        <begin position="20"/>
        <end position="88"/>
    </location>
</feature>
<reference evidence="6 7" key="1">
    <citation type="submission" date="2021-06" db="EMBL/GenBank/DDBJ databases">
        <authorList>
            <person name="Kallberg Y."/>
            <person name="Tangrot J."/>
            <person name="Rosling A."/>
        </authorList>
    </citation>
    <scope>NUCLEOTIDE SEQUENCE [LARGE SCALE GENOMIC DNA]</scope>
    <source>
        <strain evidence="6 7">120-4 pot B 10/14</strain>
    </source>
</reference>
<dbReference type="Proteomes" id="UP000789901">
    <property type="component" value="Unassembled WGS sequence"/>
</dbReference>
<feature type="region of interest" description="Disordered" evidence="4">
    <location>
        <begin position="1"/>
        <end position="26"/>
    </location>
</feature>
<protein>
    <submittedName>
        <fullName evidence="6">40733_t:CDS:1</fullName>
    </submittedName>
</protein>
<accession>A0ABN7UDE5</accession>
<sequence>MTPKSNKIPELPKNKKSQKPPRPPNAFILYRRSKHQEIVDANKGITNNEVSKKVGEMWHNEPLEVKIKFHLLSDAAKLEHMQKYPEYKYQPHRPDEIRRRRRSTNSSKNGFSYQEQVKTEMNMVESCSNLLSDNLNLSNDFLVNFQEAILPTEYESLHWYSTHPNLTGNLNNINHECNNYYPLCLFPFTFTQSHRDSFYPYTSM</sequence>
<dbReference type="InterPro" id="IPR050140">
    <property type="entry name" value="SRY-related_HMG-box_TF-like"/>
</dbReference>
<dbReference type="Pfam" id="PF00505">
    <property type="entry name" value="HMG_box"/>
    <property type="match status" value="1"/>
</dbReference>